<dbReference type="AlphaFoldDB" id="T1JL59"/>
<sequence>MRQEIVDSSLVERIMSGNNFPFEIFEINGTSPAQDYVVFGCRGFRRLHSLGVSLSQNRYV</sequence>
<evidence type="ECO:0000313" key="2">
    <source>
        <dbReference type="Proteomes" id="UP000014500"/>
    </source>
</evidence>
<keyword evidence="2" id="KW-1185">Reference proteome</keyword>
<accession>T1JL59</accession>
<reference evidence="2" key="1">
    <citation type="submission" date="2011-05" db="EMBL/GenBank/DDBJ databases">
        <authorList>
            <person name="Richards S.R."/>
            <person name="Qu J."/>
            <person name="Jiang H."/>
            <person name="Jhangiani S.N."/>
            <person name="Agravi P."/>
            <person name="Goodspeed R."/>
            <person name="Gross S."/>
            <person name="Mandapat C."/>
            <person name="Jackson L."/>
            <person name="Mathew T."/>
            <person name="Pu L."/>
            <person name="Thornton R."/>
            <person name="Saada N."/>
            <person name="Wilczek-Boney K.B."/>
            <person name="Lee S."/>
            <person name="Kovar C."/>
            <person name="Wu Y."/>
            <person name="Scherer S.E."/>
            <person name="Worley K.C."/>
            <person name="Muzny D.M."/>
            <person name="Gibbs R."/>
        </authorList>
    </citation>
    <scope>NUCLEOTIDE SEQUENCE</scope>
    <source>
        <strain evidence="2">Brora</strain>
    </source>
</reference>
<proteinExistence type="predicted"/>
<evidence type="ECO:0000313" key="1">
    <source>
        <dbReference type="EnsemblMetazoa" id="SMAR014589-PA"/>
    </source>
</evidence>
<dbReference type="HOGENOM" id="CLU_2944614_0_0_1"/>
<name>T1JL59_STRMM</name>
<protein>
    <submittedName>
        <fullName evidence="1">Uncharacterized protein</fullName>
    </submittedName>
</protein>
<reference evidence="1" key="2">
    <citation type="submission" date="2015-02" db="UniProtKB">
        <authorList>
            <consortium name="EnsemblMetazoa"/>
        </authorList>
    </citation>
    <scope>IDENTIFICATION</scope>
</reference>
<dbReference type="Proteomes" id="UP000014500">
    <property type="component" value="Unassembled WGS sequence"/>
</dbReference>
<dbReference type="EnsemblMetazoa" id="SMAR014589-RA">
    <property type="protein sequence ID" value="SMAR014589-PA"/>
    <property type="gene ID" value="SMAR014589"/>
</dbReference>
<organism evidence="1 2">
    <name type="scientific">Strigamia maritima</name>
    <name type="common">European centipede</name>
    <name type="synonym">Geophilus maritimus</name>
    <dbReference type="NCBI Taxonomy" id="126957"/>
    <lineage>
        <taxon>Eukaryota</taxon>
        <taxon>Metazoa</taxon>
        <taxon>Ecdysozoa</taxon>
        <taxon>Arthropoda</taxon>
        <taxon>Myriapoda</taxon>
        <taxon>Chilopoda</taxon>
        <taxon>Pleurostigmophora</taxon>
        <taxon>Geophilomorpha</taxon>
        <taxon>Linotaeniidae</taxon>
        <taxon>Strigamia</taxon>
    </lineage>
</organism>
<dbReference type="EMBL" id="JH431678">
    <property type="status" value="NOT_ANNOTATED_CDS"/>
    <property type="molecule type" value="Genomic_DNA"/>
</dbReference>